<gene>
    <name evidence="2" type="ORF">Airi01_053600</name>
</gene>
<protein>
    <recommendedName>
        <fullName evidence="1">SnoaL-like domain-containing protein</fullName>
    </recommendedName>
</protein>
<accession>A0A9W6VM13</accession>
<dbReference type="InterPro" id="IPR037401">
    <property type="entry name" value="SnoaL-like"/>
</dbReference>
<dbReference type="AlphaFoldDB" id="A0A9W6VM13"/>
<dbReference type="Proteomes" id="UP001165135">
    <property type="component" value="Unassembled WGS sequence"/>
</dbReference>
<dbReference type="EMBL" id="BSTJ01000006">
    <property type="protein sequence ID" value="GLY77093.1"/>
    <property type="molecule type" value="Genomic_DNA"/>
</dbReference>
<name>A0A9W6VM13_9ACTN</name>
<dbReference type="RefSeq" id="WP_285626121.1">
    <property type="nucleotide sequence ID" value="NZ_BSTJ01000006.1"/>
</dbReference>
<sequence length="118" mass="13289">MTDNAQAIDLTELPPTITDYLTAHRTRDADAAITHFTDDAAVIDDGRTYRGPAEIRGWLKRSSGEYTYTIELIGSERIDDEHYTAINHLEGDFPGGVVDLYFRFTLRDGRIARLVIEA</sequence>
<proteinExistence type="predicted"/>
<feature type="domain" description="SnoaL-like" evidence="1">
    <location>
        <begin position="18"/>
        <end position="113"/>
    </location>
</feature>
<evidence type="ECO:0000259" key="1">
    <source>
        <dbReference type="Pfam" id="PF12680"/>
    </source>
</evidence>
<evidence type="ECO:0000313" key="2">
    <source>
        <dbReference type="EMBL" id="GLY77093.1"/>
    </source>
</evidence>
<comment type="caution">
    <text evidence="2">The sequence shown here is derived from an EMBL/GenBank/DDBJ whole genome shotgun (WGS) entry which is preliminary data.</text>
</comment>
<dbReference type="Pfam" id="PF12680">
    <property type="entry name" value="SnoaL_2"/>
    <property type="match status" value="1"/>
</dbReference>
<reference evidence="2" key="1">
    <citation type="submission" date="2023-03" db="EMBL/GenBank/DDBJ databases">
        <title>Actinoallomurus iriomotensis NBRC 103681.</title>
        <authorList>
            <person name="Ichikawa N."/>
            <person name="Sato H."/>
            <person name="Tonouchi N."/>
        </authorList>
    </citation>
    <scope>NUCLEOTIDE SEQUENCE</scope>
    <source>
        <strain evidence="2">NBRC 103681</strain>
    </source>
</reference>
<dbReference type="InterPro" id="IPR032710">
    <property type="entry name" value="NTF2-like_dom_sf"/>
</dbReference>
<dbReference type="Gene3D" id="3.10.450.50">
    <property type="match status" value="1"/>
</dbReference>
<organism evidence="2 3">
    <name type="scientific">Actinoallomurus iriomotensis</name>
    <dbReference type="NCBI Taxonomy" id="478107"/>
    <lineage>
        <taxon>Bacteria</taxon>
        <taxon>Bacillati</taxon>
        <taxon>Actinomycetota</taxon>
        <taxon>Actinomycetes</taxon>
        <taxon>Streptosporangiales</taxon>
        <taxon>Thermomonosporaceae</taxon>
        <taxon>Actinoallomurus</taxon>
    </lineage>
</organism>
<dbReference type="SUPFAM" id="SSF54427">
    <property type="entry name" value="NTF2-like"/>
    <property type="match status" value="1"/>
</dbReference>
<evidence type="ECO:0000313" key="3">
    <source>
        <dbReference type="Proteomes" id="UP001165135"/>
    </source>
</evidence>